<dbReference type="HOGENOM" id="CLU_054360_1_0_7"/>
<dbReference type="Proteomes" id="UP000018731">
    <property type="component" value="Unassembled WGS sequence"/>
</dbReference>
<sequence length="457" mass="52219">MKYLKILCVLLVFCTQTNLAQEISTPTKESFQEISKDSSQNLESSNEANSQKSLESFVESAKSDETDTKDSLESQNKTQDLTQNQIQTSYSPPPSSTTQNTTLAKPTILSLLYNAGFDFLLDNTENTKLLSWDTRTRYALRLSGEIGLGIFDFHRIFLGGYGLQDMGQKRVFNAGGGIYAYYAYEREHKIGTFGGTFGIFPRKKLLKTYPRSFFRDDFLFFSPASNGALLQYSSPKGRDIKGRAEIVLDWFGGNLAKRDDEFFLLFGSEVSFFDSLNLGLDTLVFHFKNSDVLGRGESVANDVHLLDRILYNGYVEVDFRGFVPSFKRYLDKAQIGFSALGQIERKRRLSGNEPFYIGAGYEAGFKAQYKGFGIEESYYFGKPQMRYFGQYGEQLYEGLPLYQKEFNRVNAYYLYKNKFLRAQISLIFYTFGRQLATQQMLTFSIDTDKITKPKVLR</sequence>
<comment type="caution">
    <text evidence="3">The sequence shown here is derived from an EMBL/GenBank/DDBJ whole genome shotgun (WGS) entry which is preliminary data.</text>
</comment>
<reference evidence="3 4" key="1">
    <citation type="journal article" date="2014" name="Genome Announc.">
        <title>Draft genome sequences of six enterohepatic helicobacter species isolated from humans and one from rhesus macaques.</title>
        <authorList>
            <person name="Shen Z."/>
            <person name="Sheh A."/>
            <person name="Young S.K."/>
            <person name="Abouelliel A."/>
            <person name="Ward D.V."/>
            <person name="Earl A.M."/>
            <person name="Fox J.G."/>
        </authorList>
    </citation>
    <scope>NUCLEOTIDE SEQUENCE [LARGE SCALE GENOMIC DNA]</scope>
    <source>
        <strain evidence="3 4">MIT 99-5501</strain>
    </source>
</reference>
<keyword evidence="4" id="KW-1185">Reference proteome</keyword>
<evidence type="ECO:0000256" key="1">
    <source>
        <dbReference type="SAM" id="MobiDB-lite"/>
    </source>
</evidence>
<dbReference type="AlphaFoldDB" id="V8CDF7"/>
<dbReference type="STRING" id="1357400.HMPREF2086_00375"/>
<dbReference type="EMBL" id="AZJI01000001">
    <property type="protein sequence ID" value="ETD25040.1"/>
    <property type="molecule type" value="Genomic_DNA"/>
</dbReference>
<dbReference type="PATRIC" id="fig|1357400.3.peg.517"/>
<feature type="compositionally biased region" description="Low complexity" evidence="1">
    <location>
        <begin position="85"/>
        <end position="101"/>
    </location>
</feature>
<gene>
    <name evidence="3" type="ORF">HMPREF2086_00375</name>
</gene>
<protein>
    <submittedName>
        <fullName evidence="3">Uncharacterized protein</fullName>
    </submittedName>
</protein>
<feature type="chain" id="PRO_5004767478" evidence="2">
    <location>
        <begin position="21"/>
        <end position="457"/>
    </location>
</feature>
<proteinExistence type="predicted"/>
<accession>V8CDF7</accession>
<dbReference type="OrthoDB" id="5327099at2"/>
<feature type="compositionally biased region" description="Polar residues" evidence="1">
    <location>
        <begin position="37"/>
        <end position="54"/>
    </location>
</feature>
<feature type="compositionally biased region" description="Polar residues" evidence="1">
    <location>
        <begin position="73"/>
        <end position="84"/>
    </location>
</feature>
<feature type="signal peptide" evidence="2">
    <location>
        <begin position="1"/>
        <end position="20"/>
    </location>
</feature>
<feature type="compositionally biased region" description="Basic and acidic residues" evidence="1">
    <location>
        <begin position="61"/>
        <end position="72"/>
    </location>
</feature>
<organism evidence="3 4">
    <name type="scientific">Helicobacter macacae MIT 99-5501</name>
    <dbReference type="NCBI Taxonomy" id="1357400"/>
    <lineage>
        <taxon>Bacteria</taxon>
        <taxon>Pseudomonadati</taxon>
        <taxon>Campylobacterota</taxon>
        <taxon>Epsilonproteobacteria</taxon>
        <taxon>Campylobacterales</taxon>
        <taxon>Helicobacteraceae</taxon>
        <taxon>Helicobacter</taxon>
    </lineage>
</organism>
<name>V8CDF7_9HELI</name>
<evidence type="ECO:0000313" key="3">
    <source>
        <dbReference type="EMBL" id="ETD25040.1"/>
    </source>
</evidence>
<dbReference type="RefSeq" id="WP_023927055.1">
    <property type="nucleotide sequence ID" value="NZ_KI669454.1"/>
</dbReference>
<keyword evidence="2" id="KW-0732">Signal</keyword>
<evidence type="ECO:0000256" key="2">
    <source>
        <dbReference type="SAM" id="SignalP"/>
    </source>
</evidence>
<feature type="region of interest" description="Disordered" evidence="1">
    <location>
        <begin position="31"/>
        <end position="101"/>
    </location>
</feature>
<evidence type="ECO:0000313" key="4">
    <source>
        <dbReference type="Proteomes" id="UP000018731"/>
    </source>
</evidence>